<keyword evidence="1" id="KW-0326">Glycosidase</keyword>
<evidence type="ECO:0000259" key="2">
    <source>
        <dbReference type="Pfam" id="PF01055"/>
    </source>
</evidence>
<reference evidence="4" key="1">
    <citation type="journal article" date="2019" name="Science">
        <title>Mutation of a bHLH transcription factor allowed almond domestication.</title>
        <authorList>
            <person name="Sanchez-Perez R."/>
            <person name="Pavan S."/>
            <person name="Mazzeo R."/>
            <person name="Moldovan C."/>
            <person name="Aiese Cigliano R."/>
            <person name="Del Cueto J."/>
            <person name="Ricciardi F."/>
            <person name="Lotti C."/>
            <person name="Ricciardi L."/>
            <person name="Dicenta F."/>
            <person name="Lopez-Marques R.L."/>
            <person name="Lindberg Moller B."/>
        </authorList>
    </citation>
    <scope>NUCLEOTIDE SEQUENCE</scope>
</reference>
<organism evidence="4">
    <name type="scientific">Prunus dulcis</name>
    <name type="common">Almond</name>
    <name type="synonym">Amygdalus dulcis</name>
    <dbReference type="NCBI Taxonomy" id="3755"/>
    <lineage>
        <taxon>Eukaryota</taxon>
        <taxon>Viridiplantae</taxon>
        <taxon>Streptophyta</taxon>
        <taxon>Embryophyta</taxon>
        <taxon>Tracheophyta</taxon>
        <taxon>Spermatophyta</taxon>
        <taxon>Magnoliopsida</taxon>
        <taxon>eudicotyledons</taxon>
        <taxon>Gunneridae</taxon>
        <taxon>Pentapetalae</taxon>
        <taxon>rosids</taxon>
        <taxon>fabids</taxon>
        <taxon>Rosales</taxon>
        <taxon>Rosaceae</taxon>
        <taxon>Amygdaloideae</taxon>
        <taxon>Amygdaleae</taxon>
        <taxon>Prunus</taxon>
    </lineage>
</organism>
<dbReference type="GO" id="GO:0004553">
    <property type="term" value="F:hydrolase activity, hydrolyzing O-glycosyl compounds"/>
    <property type="evidence" value="ECO:0007669"/>
    <property type="project" value="InterPro"/>
</dbReference>
<dbReference type="GO" id="GO:0030246">
    <property type="term" value="F:carbohydrate binding"/>
    <property type="evidence" value="ECO:0007669"/>
    <property type="project" value="InterPro"/>
</dbReference>
<evidence type="ECO:0000259" key="3">
    <source>
        <dbReference type="Pfam" id="PF13802"/>
    </source>
</evidence>
<protein>
    <submittedName>
        <fullName evidence="4">Heteroglycan glucosidase 1</fullName>
    </submittedName>
</protein>
<sequence length="256" mass="28022">MGEVVALSGRLGGGSSKLALGYLHRLPFSGTNSNSVVHASLFSGVRLRKKPGPQFGSIRRKRSAKRLVTESLISKMADYEGKAVATDVTSGSMIFEPIIEDGVFRFDCSANDRNAAYPSISFINSKDRDTAIMSHKIPSYIPNFNLPVGTSLYGTGEVSGQLERTGKRVFTWNTDAWGYGSGTTSLYQSHPWVLAVLPTGEALGILADTTRRCEDFDEKTVALADITGTFREKGIPCDVVWMDIDYMDGFRCFTFD</sequence>
<keyword evidence="1" id="KW-0378">Hydrolase</keyword>
<dbReference type="CDD" id="cd14752">
    <property type="entry name" value="GH31_N"/>
    <property type="match status" value="1"/>
</dbReference>
<feature type="non-terminal residue" evidence="4">
    <location>
        <position position="256"/>
    </location>
</feature>
<name>A0A5H2XPX9_PRUDU</name>
<dbReference type="InterPro" id="IPR000322">
    <property type="entry name" value="Glyco_hydro_31_TIM"/>
</dbReference>
<dbReference type="SUPFAM" id="SSF74650">
    <property type="entry name" value="Galactose mutarotase-like"/>
    <property type="match status" value="1"/>
</dbReference>
<dbReference type="InterPro" id="IPR025887">
    <property type="entry name" value="Glyco_hydro_31_N_dom"/>
</dbReference>
<dbReference type="Gene3D" id="3.20.20.80">
    <property type="entry name" value="Glycosidases"/>
    <property type="match status" value="1"/>
</dbReference>
<dbReference type="PANTHER" id="PTHR22762:SF120">
    <property type="entry name" value="HETEROGLYCAN GLUCOSIDASE 1"/>
    <property type="match status" value="1"/>
</dbReference>
<dbReference type="EMBL" id="AP021632">
    <property type="protein sequence ID" value="BBN69963.1"/>
    <property type="molecule type" value="Genomic_DNA"/>
</dbReference>
<feature type="domain" description="Glycoside hydrolase family 31 TIM barrel" evidence="2">
    <location>
        <begin position="221"/>
        <end position="256"/>
    </location>
</feature>
<evidence type="ECO:0000313" key="4">
    <source>
        <dbReference type="EMBL" id="BBN69963.1"/>
    </source>
</evidence>
<gene>
    <name evidence="4" type="ORF">Prudu_1295S000100</name>
</gene>
<accession>A0A5H2XPX9</accession>
<feature type="domain" description="Glycoside hydrolase family 31 N-terminal" evidence="3">
    <location>
        <begin position="142"/>
        <end position="213"/>
    </location>
</feature>
<proteinExistence type="inferred from homology"/>
<dbReference type="Pfam" id="PF01055">
    <property type="entry name" value="Glyco_hydro_31_2nd"/>
    <property type="match status" value="1"/>
</dbReference>
<comment type="similarity">
    <text evidence="1">Belongs to the glycosyl hydrolase 31 family.</text>
</comment>
<dbReference type="PANTHER" id="PTHR22762">
    <property type="entry name" value="ALPHA-GLUCOSIDASE"/>
    <property type="match status" value="1"/>
</dbReference>
<dbReference type="GO" id="GO:0005975">
    <property type="term" value="P:carbohydrate metabolic process"/>
    <property type="evidence" value="ECO:0007669"/>
    <property type="project" value="InterPro"/>
</dbReference>
<dbReference type="AlphaFoldDB" id="A0A5H2XPX9"/>
<dbReference type="Pfam" id="PF13802">
    <property type="entry name" value="Gal_mutarotas_2"/>
    <property type="match status" value="1"/>
</dbReference>
<evidence type="ECO:0000256" key="1">
    <source>
        <dbReference type="RuleBase" id="RU361185"/>
    </source>
</evidence>
<dbReference type="Gene3D" id="2.60.40.1760">
    <property type="entry name" value="glycosyl hydrolase (family 31)"/>
    <property type="match status" value="1"/>
</dbReference>
<dbReference type="InterPro" id="IPR011013">
    <property type="entry name" value="Gal_mutarotase_sf_dom"/>
</dbReference>